<dbReference type="RefSeq" id="XP_073560824.1">
    <property type="nucleotide sequence ID" value="XM_073700799.1"/>
</dbReference>
<dbReference type="Pfam" id="PF00069">
    <property type="entry name" value="Pkinase"/>
    <property type="match status" value="1"/>
</dbReference>
<dbReference type="EC" id="2.7.11.24" evidence="1"/>
<dbReference type="InterPro" id="IPR008271">
    <property type="entry name" value="Ser/Thr_kinase_AS"/>
</dbReference>
<dbReference type="PROSITE" id="PS00108">
    <property type="entry name" value="PROTEIN_KINASE_ST"/>
    <property type="match status" value="1"/>
</dbReference>
<evidence type="ECO:0000256" key="6">
    <source>
        <dbReference type="ARBA" id="ARBA00047919"/>
    </source>
</evidence>
<evidence type="ECO:0000256" key="3">
    <source>
        <dbReference type="ARBA" id="ARBA00022741"/>
    </source>
</evidence>
<evidence type="ECO:0000256" key="7">
    <source>
        <dbReference type="ARBA" id="ARBA00048130"/>
    </source>
</evidence>
<protein>
    <recommendedName>
        <fullName evidence="1">mitogen-activated protein kinase</fullName>
        <ecNumber evidence="1">2.7.11.24</ecNumber>
    </recommendedName>
</protein>
<evidence type="ECO:0000313" key="10">
    <source>
        <dbReference type="EMBL" id="TFB04623.1"/>
    </source>
</evidence>
<feature type="region of interest" description="Disordered" evidence="8">
    <location>
        <begin position="257"/>
        <end position="309"/>
    </location>
</feature>
<dbReference type="PANTHER" id="PTHR48016">
    <property type="entry name" value="MAP KINASE KINASE KINASE SSK2-RELATED-RELATED"/>
    <property type="match status" value="1"/>
</dbReference>
<evidence type="ECO:0000256" key="5">
    <source>
        <dbReference type="ARBA" id="ARBA00022840"/>
    </source>
</evidence>
<dbReference type="EMBL" id="PPTA01000004">
    <property type="protein sequence ID" value="TFB04623.1"/>
    <property type="molecule type" value="Genomic_DNA"/>
</dbReference>
<evidence type="ECO:0000256" key="4">
    <source>
        <dbReference type="ARBA" id="ARBA00022777"/>
    </source>
</evidence>
<feature type="non-terminal residue" evidence="10">
    <location>
        <position position="1"/>
    </location>
</feature>
<feature type="compositionally biased region" description="Basic and acidic residues" evidence="8">
    <location>
        <begin position="261"/>
        <end position="281"/>
    </location>
</feature>
<comment type="catalytic activity">
    <reaction evidence="7">
        <text>L-seryl-[protein] + ATP = O-phospho-L-seryl-[protein] + ADP + H(+)</text>
        <dbReference type="Rhea" id="RHEA:17989"/>
        <dbReference type="Rhea" id="RHEA-COMP:9863"/>
        <dbReference type="Rhea" id="RHEA-COMP:11604"/>
        <dbReference type="ChEBI" id="CHEBI:15378"/>
        <dbReference type="ChEBI" id="CHEBI:29999"/>
        <dbReference type="ChEBI" id="CHEBI:30616"/>
        <dbReference type="ChEBI" id="CHEBI:83421"/>
        <dbReference type="ChEBI" id="CHEBI:456216"/>
        <dbReference type="EC" id="2.7.11.24"/>
    </reaction>
    <physiologicalReaction direction="left-to-right" evidence="7">
        <dbReference type="Rhea" id="RHEA:17990"/>
    </physiologicalReaction>
</comment>
<dbReference type="Proteomes" id="UP001642720">
    <property type="component" value="Unassembled WGS sequence"/>
</dbReference>
<proteinExistence type="predicted"/>
<dbReference type="InterPro" id="IPR011009">
    <property type="entry name" value="Kinase-like_dom_sf"/>
</dbReference>
<dbReference type="PANTHER" id="PTHR48016:SF56">
    <property type="entry name" value="MAPKK KINASE"/>
    <property type="match status" value="1"/>
</dbReference>
<keyword evidence="2" id="KW-0808">Transferase</keyword>
<dbReference type="SMART" id="SM00220">
    <property type="entry name" value="S_TKc"/>
    <property type="match status" value="1"/>
</dbReference>
<organism evidence="10 11">
    <name type="scientific">Trichoderma ghanense</name>
    <dbReference type="NCBI Taxonomy" id="65468"/>
    <lineage>
        <taxon>Eukaryota</taxon>
        <taxon>Fungi</taxon>
        <taxon>Dikarya</taxon>
        <taxon>Ascomycota</taxon>
        <taxon>Pezizomycotina</taxon>
        <taxon>Sordariomycetes</taxon>
        <taxon>Hypocreomycetidae</taxon>
        <taxon>Hypocreales</taxon>
        <taxon>Hypocreaceae</taxon>
        <taxon>Trichoderma</taxon>
    </lineage>
</organism>
<evidence type="ECO:0000256" key="2">
    <source>
        <dbReference type="ARBA" id="ARBA00022679"/>
    </source>
</evidence>
<gene>
    <name evidence="10" type="ORF">CCMA1212_003451</name>
</gene>
<dbReference type="GeneID" id="300575249"/>
<feature type="compositionally biased region" description="Polar residues" evidence="8">
    <location>
        <begin position="31"/>
        <end position="52"/>
    </location>
</feature>
<evidence type="ECO:0000256" key="1">
    <source>
        <dbReference type="ARBA" id="ARBA00012411"/>
    </source>
</evidence>
<keyword evidence="3" id="KW-0547">Nucleotide-binding</keyword>
<dbReference type="InterPro" id="IPR050538">
    <property type="entry name" value="MAP_kinase_kinase_kinase"/>
</dbReference>
<dbReference type="SUPFAM" id="SSF56112">
    <property type="entry name" value="Protein kinase-like (PK-like)"/>
    <property type="match status" value="1"/>
</dbReference>
<accession>A0ABY2H8Q7</accession>
<name>A0ABY2H8Q7_9HYPO</name>
<feature type="region of interest" description="Disordered" evidence="8">
    <location>
        <begin position="1"/>
        <end position="52"/>
    </location>
</feature>
<comment type="caution">
    <text evidence="10">The sequence shown here is derived from an EMBL/GenBank/DDBJ whole genome shotgun (WGS) entry which is preliminary data.</text>
</comment>
<evidence type="ECO:0000313" key="11">
    <source>
        <dbReference type="Proteomes" id="UP001642720"/>
    </source>
</evidence>
<dbReference type="PROSITE" id="PS50011">
    <property type="entry name" value="PROTEIN_KINASE_DOM"/>
    <property type="match status" value="1"/>
</dbReference>
<dbReference type="InterPro" id="IPR000719">
    <property type="entry name" value="Prot_kinase_dom"/>
</dbReference>
<evidence type="ECO:0000259" key="9">
    <source>
        <dbReference type="PROSITE" id="PS50011"/>
    </source>
</evidence>
<feature type="domain" description="Protein kinase" evidence="9">
    <location>
        <begin position="347"/>
        <end position="617"/>
    </location>
</feature>
<comment type="catalytic activity">
    <reaction evidence="6">
        <text>L-threonyl-[protein] + ATP = O-phospho-L-threonyl-[protein] + ADP + H(+)</text>
        <dbReference type="Rhea" id="RHEA:46608"/>
        <dbReference type="Rhea" id="RHEA-COMP:11060"/>
        <dbReference type="Rhea" id="RHEA-COMP:11605"/>
        <dbReference type="ChEBI" id="CHEBI:15378"/>
        <dbReference type="ChEBI" id="CHEBI:30013"/>
        <dbReference type="ChEBI" id="CHEBI:30616"/>
        <dbReference type="ChEBI" id="CHEBI:61977"/>
        <dbReference type="ChEBI" id="CHEBI:456216"/>
        <dbReference type="EC" id="2.7.11.24"/>
    </reaction>
    <physiologicalReaction direction="left-to-right" evidence="6">
        <dbReference type="Rhea" id="RHEA:46609"/>
    </physiologicalReaction>
</comment>
<keyword evidence="11" id="KW-1185">Reference proteome</keyword>
<feature type="region of interest" description="Disordered" evidence="8">
    <location>
        <begin position="64"/>
        <end position="83"/>
    </location>
</feature>
<sequence>QINTNTPAPAVEETTQLASTQPQGSHKESAQLASSRPQESLKESTQQPTNSALRFLASAETLDERRLTRTEASQTKKSDARDLEEVTRRLLNNAAISLPDARLVIAYTRYSIPEDEEKDSAIICLQKIPGRGDMFGVVQTSTSADFTISFPYCRRPVDERSNGSEQCRLDCRILYDPMSDNCLFINKADKNIYLMDLNLQAVQACLGQKEGRVIRPGIWTISVDTGERDRFTENRLVEFLLLRRRFSVSIHGVMKQTASDRAADDERGTKRQKLDDGKMESRMVQVPDPSPKQAEHLSVSDSRHLPPAPREVVNEDVVPMLDLADGETALIQAPEVNLTDTMGTYRLQRIQEISDTRAAGVFSCQRSGISEMLVAKVLCCPKYQATSCLRRVIDMWMQEKTMLDGLEHRNIVSLKGVDARFLAIYLEYLPSSLRWGSRSPRIRRSDARTILCDMSSALAYLARRGIVHHDVKPTNITYSANRGAVLIDFGMAASVTDSRTMGGTPHFIPPEYVDDKVGSRGPPGDVWALGVTMLCMLRKLAASSLRKDIDIGQLRHKGSRSRAAFQDLLQDIASARKQLNLEDVVEKLVFQMLDPDHKKRVSAADVELALGRSHALTEGN</sequence>
<evidence type="ECO:0000256" key="8">
    <source>
        <dbReference type="SAM" id="MobiDB-lite"/>
    </source>
</evidence>
<dbReference type="Gene3D" id="1.10.510.10">
    <property type="entry name" value="Transferase(Phosphotransferase) domain 1"/>
    <property type="match status" value="1"/>
</dbReference>
<keyword evidence="4" id="KW-0418">Kinase</keyword>
<reference evidence="10 11" key="1">
    <citation type="submission" date="2018-01" db="EMBL/GenBank/DDBJ databases">
        <title>Genome characterization of the sugarcane-associated fungus Trichoderma ghanense CCMA-1212 and their application in lignocelulose bioconversion.</title>
        <authorList>
            <person name="Steindorff A.S."/>
            <person name="Mendes T.D."/>
            <person name="Vilela E.S.D."/>
            <person name="Rodrigues D.S."/>
            <person name="Formighieri E.F."/>
            <person name="Melo I.S."/>
            <person name="Favaro L.C.L."/>
        </authorList>
    </citation>
    <scope>NUCLEOTIDE SEQUENCE [LARGE SCALE GENOMIC DNA]</scope>
    <source>
        <strain evidence="10 11">CCMA-1212</strain>
    </source>
</reference>
<keyword evidence="5" id="KW-0067">ATP-binding</keyword>
<feature type="compositionally biased region" description="Polar residues" evidence="8">
    <location>
        <begin position="1"/>
        <end position="24"/>
    </location>
</feature>